<keyword evidence="2" id="KW-1185">Reference proteome</keyword>
<reference evidence="2" key="1">
    <citation type="submission" date="2023-01" db="EMBL/GenBank/DDBJ databases">
        <title>Key to firefly adult light organ development and bioluminescence: homeobox transcription factors regulate luciferase expression and transportation to peroxisome.</title>
        <authorList>
            <person name="Fu X."/>
        </authorList>
    </citation>
    <scope>NUCLEOTIDE SEQUENCE [LARGE SCALE GENOMIC DNA]</scope>
</reference>
<dbReference type="EMBL" id="JARPUR010000005">
    <property type="protein sequence ID" value="KAK4875952.1"/>
    <property type="molecule type" value="Genomic_DNA"/>
</dbReference>
<gene>
    <name evidence="1" type="ORF">RN001_012374</name>
</gene>
<dbReference type="Proteomes" id="UP001353858">
    <property type="component" value="Unassembled WGS sequence"/>
</dbReference>
<sequence length="134" mass="15788">MSSSELEVESFCASESKYYPEKFKNSESSFSVASFKKNQPYKIFYKETLNEEFPFEVINLLPNRKGIPTNFKNNPLEPLYESPLPVNKKKKKNMEEFFQFIPPVYQQYFKNIITTTKHVDENSGQLEFDLEEDA</sequence>
<evidence type="ECO:0000313" key="1">
    <source>
        <dbReference type="EMBL" id="KAK4875952.1"/>
    </source>
</evidence>
<comment type="caution">
    <text evidence="1">The sequence shown here is derived from an EMBL/GenBank/DDBJ whole genome shotgun (WGS) entry which is preliminary data.</text>
</comment>
<protein>
    <submittedName>
        <fullName evidence="1">Uncharacterized protein</fullName>
    </submittedName>
</protein>
<dbReference type="AlphaFoldDB" id="A0AAN7P3S2"/>
<proteinExistence type="predicted"/>
<accession>A0AAN7P3S2</accession>
<evidence type="ECO:0000313" key="2">
    <source>
        <dbReference type="Proteomes" id="UP001353858"/>
    </source>
</evidence>
<organism evidence="1 2">
    <name type="scientific">Aquatica leii</name>
    <dbReference type="NCBI Taxonomy" id="1421715"/>
    <lineage>
        <taxon>Eukaryota</taxon>
        <taxon>Metazoa</taxon>
        <taxon>Ecdysozoa</taxon>
        <taxon>Arthropoda</taxon>
        <taxon>Hexapoda</taxon>
        <taxon>Insecta</taxon>
        <taxon>Pterygota</taxon>
        <taxon>Neoptera</taxon>
        <taxon>Endopterygota</taxon>
        <taxon>Coleoptera</taxon>
        <taxon>Polyphaga</taxon>
        <taxon>Elateriformia</taxon>
        <taxon>Elateroidea</taxon>
        <taxon>Lampyridae</taxon>
        <taxon>Luciolinae</taxon>
        <taxon>Aquatica</taxon>
    </lineage>
</organism>
<name>A0AAN7P3S2_9COLE</name>